<organism evidence="1 2">
    <name type="scientific">Accumulibacter regalis</name>
    <dbReference type="NCBI Taxonomy" id="522306"/>
    <lineage>
        <taxon>Bacteria</taxon>
        <taxon>Pseudomonadati</taxon>
        <taxon>Pseudomonadota</taxon>
        <taxon>Betaproteobacteria</taxon>
        <taxon>Candidatus Accumulibacter</taxon>
    </lineage>
</organism>
<sequence>MNRLRAHFGLLLALLGVLAYTLLVPALYARPRPPVSPEMEVAMPRFVQVLMAAGDRFLAANLAVFRALVVSTATMSAENYRILGIVQSDAAWLNPAQEDNYYIAAAILPWAGEVAAAQYILGLATAARPFDSGPPFYYAFNELHFLKNPVEAAKWMRIAARSTRDEMEQLQLQQVAALWVSKGEDREFSIRLHRAMARETRHKAFARFLEKRAVRLENLLLLDRAIARFRERTGKSPSRLQQLVDQSLLAAIPADPFAVPYGIDKEGKAELVEQGAAASGSAP</sequence>
<comment type="caution">
    <text evidence="1">The sequence shown here is derived from an EMBL/GenBank/DDBJ whole genome shotgun (WGS) entry which is preliminary data.</text>
</comment>
<gene>
    <name evidence="1" type="ORF">AW11_02441</name>
</gene>
<proteinExistence type="predicted"/>
<dbReference type="EMBL" id="JEMY01000033">
    <property type="protein sequence ID" value="EXI87577.1"/>
    <property type="molecule type" value="Genomic_DNA"/>
</dbReference>
<dbReference type="STRING" id="1454004.AW11_02441"/>
<dbReference type="PATRIC" id="fig|1454004.3.peg.2522"/>
<name>A0A011QE18_ACCRE</name>
<keyword evidence="2" id="KW-1185">Reference proteome</keyword>
<evidence type="ECO:0000313" key="2">
    <source>
        <dbReference type="Proteomes" id="UP000022141"/>
    </source>
</evidence>
<reference evidence="1" key="1">
    <citation type="submission" date="2014-02" db="EMBL/GenBank/DDBJ databases">
        <title>Expanding our view of genomic diversity in Candidatus Accumulibacter clades.</title>
        <authorList>
            <person name="Skennerton C.T."/>
            <person name="Barr J.J."/>
            <person name="Slater F.R."/>
            <person name="Bond P.L."/>
            <person name="Tyson G.W."/>
        </authorList>
    </citation>
    <scope>NUCLEOTIDE SEQUENCE [LARGE SCALE GENOMIC DNA]</scope>
</reference>
<protein>
    <submittedName>
        <fullName evidence="1">Uncharacterized protein</fullName>
    </submittedName>
</protein>
<dbReference type="AlphaFoldDB" id="A0A011QE18"/>
<accession>A0A011QE18</accession>
<dbReference type="eggNOG" id="COG0457">
    <property type="taxonomic scope" value="Bacteria"/>
</dbReference>
<evidence type="ECO:0000313" key="1">
    <source>
        <dbReference type="EMBL" id="EXI87577.1"/>
    </source>
</evidence>
<dbReference type="Proteomes" id="UP000022141">
    <property type="component" value="Unassembled WGS sequence"/>
</dbReference>